<dbReference type="AlphaFoldDB" id="A0A7J0D435"/>
<gene>
    <name evidence="4" type="ORF">Smic_80380</name>
</gene>
<sequence>MAELMRQWQERIADGIRTLRARELIPASVDVDRSAAALLAGVQGGVSIMMSTGSSAHLKAALDTGIEQLRSAKAVAERS</sequence>
<keyword evidence="2" id="KW-0804">Transcription</keyword>
<dbReference type="Pfam" id="PF16925">
    <property type="entry name" value="TetR_C_13"/>
    <property type="match status" value="1"/>
</dbReference>
<organism evidence="4 5">
    <name type="scientific">Streptomyces microflavus</name>
    <name type="common">Streptomyces lipmanii</name>
    <dbReference type="NCBI Taxonomy" id="1919"/>
    <lineage>
        <taxon>Bacteria</taxon>
        <taxon>Bacillati</taxon>
        <taxon>Actinomycetota</taxon>
        <taxon>Actinomycetes</taxon>
        <taxon>Kitasatosporales</taxon>
        <taxon>Streptomycetaceae</taxon>
        <taxon>Streptomyces</taxon>
    </lineage>
</organism>
<dbReference type="InterPro" id="IPR011075">
    <property type="entry name" value="TetR_C"/>
</dbReference>
<reference evidence="4 5" key="1">
    <citation type="submission" date="2020-05" db="EMBL/GenBank/DDBJ databases">
        <title>Whole genome shotgun sequence of Streptomyces microflavus NBRC 13062.</title>
        <authorList>
            <person name="Komaki H."/>
            <person name="Tamura T."/>
        </authorList>
    </citation>
    <scope>NUCLEOTIDE SEQUENCE [LARGE SCALE GENOMIC DNA]</scope>
    <source>
        <strain evidence="4 5">NBRC 13062</strain>
    </source>
</reference>
<name>A0A7J0D435_STRMI</name>
<evidence type="ECO:0000313" key="4">
    <source>
        <dbReference type="EMBL" id="GFN09482.1"/>
    </source>
</evidence>
<accession>A0A7J0D435</accession>
<evidence type="ECO:0000256" key="1">
    <source>
        <dbReference type="ARBA" id="ARBA00023015"/>
    </source>
</evidence>
<dbReference type="InterPro" id="IPR036271">
    <property type="entry name" value="Tet_transcr_reg_TetR-rel_C_sf"/>
</dbReference>
<keyword evidence="1" id="KW-0805">Transcription regulation</keyword>
<dbReference type="SUPFAM" id="SSF48498">
    <property type="entry name" value="Tetracyclin repressor-like, C-terminal domain"/>
    <property type="match status" value="1"/>
</dbReference>
<dbReference type="Proteomes" id="UP000498740">
    <property type="component" value="Unassembled WGS sequence"/>
</dbReference>
<comment type="caution">
    <text evidence="4">The sequence shown here is derived from an EMBL/GenBank/DDBJ whole genome shotgun (WGS) entry which is preliminary data.</text>
</comment>
<evidence type="ECO:0000256" key="2">
    <source>
        <dbReference type="ARBA" id="ARBA00023163"/>
    </source>
</evidence>
<evidence type="ECO:0000259" key="3">
    <source>
        <dbReference type="Pfam" id="PF16925"/>
    </source>
</evidence>
<protein>
    <recommendedName>
        <fullName evidence="3">Tetracyclin repressor-like C-terminal domain-containing protein</fullName>
    </recommendedName>
</protein>
<dbReference type="EMBL" id="BLWD01000002">
    <property type="protein sequence ID" value="GFN09482.1"/>
    <property type="molecule type" value="Genomic_DNA"/>
</dbReference>
<feature type="domain" description="Tetracyclin repressor-like C-terminal" evidence="3">
    <location>
        <begin position="2"/>
        <end position="62"/>
    </location>
</feature>
<evidence type="ECO:0000313" key="5">
    <source>
        <dbReference type="Proteomes" id="UP000498740"/>
    </source>
</evidence>
<proteinExistence type="predicted"/>
<dbReference type="Gene3D" id="1.10.357.10">
    <property type="entry name" value="Tetracycline Repressor, domain 2"/>
    <property type="match status" value="1"/>
</dbReference>